<keyword evidence="4" id="KW-0238">DNA-binding</keyword>
<dbReference type="InterPro" id="IPR028082">
    <property type="entry name" value="Peripla_BP_I"/>
</dbReference>
<dbReference type="Pfam" id="PF00196">
    <property type="entry name" value="GerE"/>
    <property type="match status" value="1"/>
</dbReference>
<dbReference type="CDD" id="cd06170">
    <property type="entry name" value="LuxR_C_like"/>
    <property type="match status" value="1"/>
</dbReference>
<name>A0A328C3B1_9PAST</name>
<dbReference type="PANTHER" id="PTHR44688:SF16">
    <property type="entry name" value="DNA-BINDING TRANSCRIPTIONAL ACTIVATOR DEVR_DOSR"/>
    <property type="match status" value="1"/>
</dbReference>
<dbReference type="PROSITE" id="PS00622">
    <property type="entry name" value="HTH_LUXR_1"/>
    <property type="match status" value="1"/>
</dbReference>
<dbReference type="SMART" id="SM00421">
    <property type="entry name" value="HTH_LUXR"/>
    <property type="match status" value="1"/>
</dbReference>
<evidence type="ECO:0000259" key="6">
    <source>
        <dbReference type="PROSITE" id="PS50043"/>
    </source>
</evidence>
<protein>
    <submittedName>
        <fullName evidence="7">Amino acid ABC transporter</fullName>
    </submittedName>
</protein>
<dbReference type="OrthoDB" id="9147078at2"/>
<organism evidence="7 8">
    <name type="scientific">Glaesserella australis</name>
    <dbReference type="NCBI Taxonomy" id="2094024"/>
    <lineage>
        <taxon>Bacteria</taxon>
        <taxon>Pseudomonadati</taxon>
        <taxon>Pseudomonadota</taxon>
        <taxon>Gammaproteobacteria</taxon>
        <taxon>Pasteurellales</taxon>
        <taxon>Pasteurellaceae</taxon>
        <taxon>Glaesserella</taxon>
    </lineage>
</organism>
<keyword evidence="2" id="KW-0732">Signal</keyword>
<comment type="similarity">
    <text evidence="1">Belongs to the leucine-binding protein family.</text>
</comment>
<evidence type="ECO:0000256" key="2">
    <source>
        <dbReference type="ARBA" id="ARBA00022729"/>
    </source>
</evidence>
<evidence type="ECO:0000256" key="4">
    <source>
        <dbReference type="ARBA" id="ARBA00023125"/>
    </source>
</evidence>
<dbReference type="Pfam" id="PF13458">
    <property type="entry name" value="Peripla_BP_6"/>
    <property type="match status" value="1"/>
</dbReference>
<dbReference type="Proteomes" id="UP000248689">
    <property type="component" value="Unassembled WGS sequence"/>
</dbReference>
<dbReference type="PANTHER" id="PTHR44688">
    <property type="entry name" value="DNA-BINDING TRANSCRIPTIONAL ACTIVATOR DEVR_DOSR"/>
    <property type="match status" value="1"/>
</dbReference>
<dbReference type="InterPro" id="IPR016032">
    <property type="entry name" value="Sig_transdc_resp-reg_C-effctor"/>
</dbReference>
<comment type="caution">
    <text evidence="7">The sequence shown here is derived from an EMBL/GenBank/DDBJ whole genome shotgun (WGS) entry which is preliminary data.</text>
</comment>
<dbReference type="Gene3D" id="3.40.50.2300">
    <property type="match status" value="2"/>
</dbReference>
<dbReference type="InterPro" id="IPR028081">
    <property type="entry name" value="Leu-bd"/>
</dbReference>
<keyword evidence="8" id="KW-1185">Reference proteome</keyword>
<keyword evidence="5" id="KW-0804">Transcription</keyword>
<dbReference type="InterPro" id="IPR036388">
    <property type="entry name" value="WH-like_DNA-bd_sf"/>
</dbReference>
<evidence type="ECO:0000256" key="1">
    <source>
        <dbReference type="ARBA" id="ARBA00010062"/>
    </source>
</evidence>
<evidence type="ECO:0000256" key="3">
    <source>
        <dbReference type="ARBA" id="ARBA00023015"/>
    </source>
</evidence>
<feature type="domain" description="HTH luxR-type" evidence="6">
    <location>
        <begin position="81"/>
        <end position="146"/>
    </location>
</feature>
<dbReference type="PRINTS" id="PR00038">
    <property type="entry name" value="HTHLUXR"/>
</dbReference>
<evidence type="ECO:0000256" key="5">
    <source>
        <dbReference type="ARBA" id="ARBA00023163"/>
    </source>
</evidence>
<keyword evidence="3" id="KW-0805">Transcription regulation</keyword>
<evidence type="ECO:0000313" key="7">
    <source>
        <dbReference type="EMBL" id="RAL19004.1"/>
    </source>
</evidence>
<dbReference type="InterPro" id="IPR000792">
    <property type="entry name" value="Tscrpt_reg_LuxR_C"/>
</dbReference>
<reference evidence="8" key="1">
    <citation type="submission" date="2018-02" db="EMBL/GenBank/DDBJ databases">
        <title>Glaesserella australis sp. nov., isolated from the lungs of pigs.</title>
        <authorList>
            <person name="Turni C."/>
            <person name="Christensen H."/>
        </authorList>
    </citation>
    <scope>NUCLEOTIDE SEQUENCE [LARGE SCALE GENOMIC DNA]</scope>
    <source>
        <strain evidence="8">HS4635</strain>
    </source>
</reference>
<accession>A0A328C3B1</accession>
<dbReference type="AlphaFoldDB" id="A0A328C3B1"/>
<dbReference type="CDD" id="cd06268">
    <property type="entry name" value="PBP1_ABC_transporter_LIVBP-like"/>
    <property type="match status" value="1"/>
</dbReference>
<proteinExistence type="inferred from homology"/>
<dbReference type="Gene3D" id="1.10.10.10">
    <property type="entry name" value="Winged helix-like DNA-binding domain superfamily/Winged helix DNA-binding domain"/>
    <property type="match status" value="1"/>
</dbReference>
<dbReference type="EMBL" id="PTPX01000010">
    <property type="protein sequence ID" value="RAL19004.1"/>
    <property type="molecule type" value="Genomic_DNA"/>
</dbReference>
<dbReference type="GO" id="GO:0003677">
    <property type="term" value="F:DNA binding"/>
    <property type="evidence" value="ECO:0007669"/>
    <property type="project" value="UniProtKB-KW"/>
</dbReference>
<dbReference type="PROSITE" id="PS50043">
    <property type="entry name" value="HTH_LUXR_2"/>
    <property type="match status" value="1"/>
</dbReference>
<dbReference type="SUPFAM" id="SSF46894">
    <property type="entry name" value="C-terminal effector domain of the bipartite response regulators"/>
    <property type="match status" value="1"/>
</dbReference>
<dbReference type="SUPFAM" id="SSF53822">
    <property type="entry name" value="Periplasmic binding protein-like I"/>
    <property type="match status" value="1"/>
</dbReference>
<dbReference type="GO" id="GO:0006355">
    <property type="term" value="P:regulation of DNA-templated transcription"/>
    <property type="evidence" value="ECO:0007669"/>
    <property type="project" value="InterPro"/>
</dbReference>
<evidence type="ECO:0000313" key="8">
    <source>
        <dbReference type="Proteomes" id="UP000248689"/>
    </source>
</evidence>
<dbReference type="RefSeq" id="WP_111749781.1">
    <property type="nucleotide sequence ID" value="NZ_PTPX01000010.1"/>
</dbReference>
<gene>
    <name evidence="7" type="ORF">C5N92_05065</name>
</gene>
<sequence length="575" mass="65521">MDSRTSWSCLVDTQAVVLEWEDTTGAEYLASFVEVVRYAQALIYSKRDSLTFFYYKQEISLWFKVSLQRHKQHFTLLQVTQTDLPFELSHRELEILTLISSGLSNGEIAEQLYISERTVAKHVQHLFEKTAIENRTILAVFAVTENLCCLPTPGCLTHSILASYEIEQLAKKRDNFTKINPFSIKHQHTKPITIGIPYVEQGIGLIDTQELLNGSMLAVETINQQGGINGRELQLETAGFCVEDRESIRQAYQQLFDKEVDAISTNYACYSPEIHELVAMQGIPYLHIATHSTTNKLAQHLPLEKIENIFQVCASDVNYGLGIMRFLQSYQQQYPTLVKNKQLLIFNVKWQKIDIGVEQLILAARALKWSVEVVELEKSDQTFSYAMKQVHQLMPEIVVLASYFAEDILAFHQAFLQQPINAIIYSIYAPSVLLPHQQLCEGVVWASTTGLSTNHVGQQFRQQYQQLFGHQPSYSQASVAYDQVHILANTWQHSTSPRAFKEVLNGIRSLIYHGVNGTYYLGNDEQVGLTYPDNTTDLSISQPHLVFQIQQGKNTVIAPNLFAEAKFKLPPWFRF</sequence>